<keyword evidence="5" id="KW-1185">Reference proteome</keyword>
<keyword evidence="2" id="KW-0812">Transmembrane</keyword>
<protein>
    <submittedName>
        <fullName evidence="4">HlyD family secretion protein</fullName>
    </submittedName>
</protein>
<dbReference type="Gene3D" id="2.40.50.100">
    <property type="match status" value="1"/>
</dbReference>
<dbReference type="PANTHER" id="PTHR30386">
    <property type="entry name" value="MEMBRANE FUSION SUBUNIT OF EMRAB-TOLC MULTIDRUG EFFLUX PUMP"/>
    <property type="match status" value="1"/>
</dbReference>
<dbReference type="Pfam" id="PF25917">
    <property type="entry name" value="BSH_RND"/>
    <property type="match status" value="1"/>
</dbReference>
<evidence type="ECO:0000256" key="1">
    <source>
        <dbReference type="SAM" id="Coils"/>
    </source>
</evidence>
<dbReference type="RefSeq" id="WP_379709156.1">
    <property type="nucleotide sequence ID" value="NZ_JBHTBS010000001.1"/>
</dbReference>
<evidence type="ECO:0000259" key="3">
    <source>
        <dbReference type="Pfam" id="PF25917"/>
    </source>
</evidence>
<dbReference type="SUPFAM" id="SSF111369">
    <property type="entry name" value="HlyD-like secretion proteins"/>
    <property type="match status" value="1"/>
</dbReference>
<evidence type="ECO:0000313" key="5">
    <source>
        <dbReference type="Proteomes" id="UP001596472"/>
    </source>
</evidence>
<name>A0ABW2L1N4_9BACT</name>
<dbReference type="PANTHER" id="PTHR30386:SF18">
    <property type="entry name" value="INNER MEMBRANE PROTEIN YIAV-RELATED"/>
    <property type="match status" value="1"/>
</dbReference>
<dbReference type="InterPro" id="IPR050739">
    <property type="entry name" value="MFP"/>
</dbReference>
<dbReference type="Gene3D" id="1.10.287.470">
    <property type="entry name" value="Helix hairpin bin"/>
    <property type="match status" value="1"/>
</dbReference>
<dbReference type="Proteomes" id="UP001596472">
    <property type="component" value="Unassembled WGS sequence"/>
</dbReference>
<dbReference type="EMBL" id="JBHTBS010000001">
    <property type="protein sequence ID" value="MFC7336241.1"/>
    <property type="molecule type" value="Genomic_DNA"/>
</dbReference>
<keyword evidence="2" id="KW-1133">Transmembrane helix</keyword>
<gene>
    <name evidence="4" type="ORF">ACFQY0_03555</name>
</gene>
<sequence length="379" mass="41136">MDLLLVLCYAGICLAIFKIFKIPVTGISVLTAVLGGVFLIGFLLLGMNYNHPFSSSARLYYYTTPINPVVGGRVVDAPAKAGVEVKKGDVLFKIDPTRFQAVVDQKKAGLAEAKQSAEQLIAVRETAEAQLEEAEADAERQFEAFKRVETLALKGTGAVAQQEVDTKRGLYLTAKAAVEAAKSELNRARLAETSEINGVNTTVARLEGELAAAQYDLDQTVVRAPTDGVVEQSFLREGMMAVPLPLRPVMVFRHTEKPVFAAAFLQNSAQRLIPDSEVEVVFPAVPGRVFKGKLVRIQEAIAQGQLQPSGAIIDPESIHGEGRVLAVIELDKDLGDFTLVPGTTGVVAVYTHHMHHLGMIRKVLIRMGSWTNYIFSDGH</sequence>
<organism evidence="4 5">
    <name type="scientific">Haloferula chungangensis</name>
    <dbReference type="NCBI Taxonomy" id="1048331"/>
    <lineage>
        <taxon>Bacteria</taxon>
        <taxon>Pseudomonadati</taxon>
        <taxon>Verrucomicrobiota</taxon>
        <taxon>Verrucomicrobiia</taxon>
        <taxon>Verrucomicrobiales</taxon>
        <taxon>Verrucomicrobiaceae</taxon>
        <taxon>Haloferula</taxon>
    </lineage>
</organism>
<dbReference type="InterPro" id="IPR058625">
    <property type="entry name" value="MdtA-like_BSH"/>
</dbReference>
<keyword evidence="2" id="KW-0472">Membrane</keyword>
<feature type="transmembrane region" description="Helical" evidence="2">
    <location>
        <begin position="25"/>
        <end position="45"/>
    </location>
</feature>
<evidence type="ECO:0000256" key="2">
    <source>
        <dbReference type="SAM" id="Phobius"/>
    </source>
</evidence>
<evidence type="ECO:0000313" key="4">
    <source>
        <dbReference type="EMBL" id="MFC7336241.1"/>
    </source>
</evidence>
<feature type="domain" description="Multidrug resistance protein MdtA-like barrel-sandwich hybrid" evidence="3">
    <location>
        <begin position="66"/>
        <end position="240"/>
    </location>
</feature>
<comment type="caution">
    <text evidence="4">The sequence shown here is derived from an EMBL/GenBank/DDBJ whole genome shotgun (WGS) entry which is preliminary data.</text>
</comment>
<accession>A0ABW2L1N4</accession>
<reference evidence="5" key="1">
    <citation type="journal article" date="2019" name="Int. J. Syst. Evol. Microbiol.">
        <title>The Global Catalogue of Microorganisms (GCM) 10K type strain sequencing project: providing services to taxonomists for standard genome sequencing and annotation.</title>
        <authorList>
            <consortium name="The Broad Institute Genomics Platform"/>
            <consortium name="The Broad Institute Genome Sequencing Center for Infectious Disease"/>
            <person name="Wu L."/>
            <person name="Ma J."/>
        </authorList>
    </citation>
    <scope>NUCLEOTIDE SEQUENCE [LARGE SCALE GENOMIC DNA]</scope>
    <source>
        <strain evidence="5">CGMCC 4.1467</strain>
    </source>
</reference>
<keyword evidence="1" id="KW-0175">Coiled coil</keyword>
<feature type="coiled-coil region" evidence="1">
    <location>
        <begin position="110"/>
        <end position="151"/>
    </location>
</feature>
<dbReference type="Gene3D" id="2.40.30.170">
    <property type="match status" value="1"/>
</dbReference>
<proteinExistence type="predicted"/>